<protein>
    <submittedName>
        <fullName evidence="1">Uncharacterized protein</fullName>
    </submittedName>
</protein>
<dbReference type="Gramene" id="rna-AYBTSS11_LOCUS29406">
    <property type="protein sequence ID" value="CAJ1977254.1"/>
    <property type="gene ID" value="gene-AYBTSS11_LOCUS29406"/>
</dbReference>
<reference evidence="1" key="1">
    <citation type="submission" date="2023-10" db="EMBL/GenBank/DDBJ databases">
        <authorList>
            <person name="Domelevo Entfellner J.-B."/>
        </authorList>
    </citation>
    <scope>NUCLEOTIDE SEQUENCE</scope>
</reference>
<accession>A0AA87B9M8</accession>
<proteinExistence type="predicted"/>
<evidence type="ECO:0000313" key="1">
    <source>
        <dbReference type="EMBL" id="CAJ1977254.1"/>
    </source>
</evidence>
<organism evidence="1 2">
    <name type="scientific">Sphenostylis stenocarpa</name>
    <dbReference type="NCBI Taxonomy" id="92480"/>
    <lineage>
        <taxon>Eukaryota</taxon>
        <taxon>Viridiplantae</taxon>
        <taxon>Streptophyta</taxon>
        <taxon>Embryophyta</taxon>
        <taxon>Tracheophyta</taxon>
        <taxon>Spermatophyta</taxon>
        <taxon>Magnoliopsida</taxon>
        <taxon>eudicotyledons</taxon>
        <taxon>Gunneridae</taxon>
        <taxon>Pentapetalae</taxon>
        <taxon>rosids</taxon>
        <taxon>fabids</taxon>
        <taxon>Fabales</taxon>
        <taxon>Fabaceae</taxon>
        <taxon>Papilionoideae</taxon>
        <taxon>50 kb inversion clade</taxon>
        <taxon>NPAAA clade</taxon>
        <taxon>indigoferoid/millettioid clade</taxon>
        <taxon>Phaseoleae</taxon>
        <taxon>Sphenostylis</taxon>
    </lineage>
</organism>
<dbReference type="Proteomes" id="UP001189624">
    <property type="component" value="Chromosome 10"/>
</dbReference>
<dbReference type="AlphaFoldDB" id="A0AA87B9M8"/>
<dbReference type="EMBL" id="OY731407">
    <property type="protein sequence ID" value="CAJ1977254.1"/>
    <property type="molecule type" value="Genomic_DNA"/>
</dbReference>
<keyword evidence="2" id="KW-1185">Reference proteome</keyword>
<sequence length="104" mass="11455">MSAIFGLQSSVPYSNPIPHTHKGGKGFQIKLSNLITHIAVSRPSPIRTLSISFPIFNFNSPLYGTVSHAVILKRRRTLLNPNPSLSFILHLPIPNRVSLCSPKT</sequence>
<name>A0AA87B9M8_9FABA</name>
<evidence type="ECO:0000313" key="2">
    <source>
        <dbReference type="Proteomes" id="UP001189624"/>
    </source>
</evidence>
<gene>
    <name evidence="1" type="ORF">AYBTSS11_LOCUS29406</name>
</gene>